<proteinExistence type="predicted"/>
<sequence>MKERRRGWKKKKSQRNGDKVLKYLSGPVKTTVQNAKVHNQAINLLSFISSRKTPEAIKILKIVYNCFFGCRGAGTRFFGIQGVSDCGAFKLEKNQILVGSMERFLSLLAKFIISCLASLHTPGLAHKKICYIQGSLYRFLRISGYFFTKRLSQKELKAFQLVECCTGLSSPHFECLVAGNPKNFCLLVFHSPSPTNHYLY</sequence>
<dbReference type="GO" id="GO:0016829">
    <property type="term" value="F:lyase activity"/>
    <property type="evidence" value="ECO:0007669"/>
    <property type="project" value="UniProtKB-KW"/>
</dbReference>
<name>A0A0L6UVU6_9BASI</name>
<evidence type="ECO:0000313" key="1">
    <source>
        <dbReference type="EMBL" id="KNZ52653.1"/>
    </source>
</evidence>
<keyword evidence="1" id="KW-0456">Lyase</keyword>
<dbReference type="AlphaFoldDB" id="A0A0L6UVU6"/>
<gene>
    <name evidence="1" type="ORF">VP01_3490g4</name>
</gene>
<accession>A0A0L6UVU6</accession>
<organism evidence="1 2">
    <name type="scientific">Puccinia sorghi</name>
    <dbReference type="NCBI Taxonomy" id="27349"/>
    <lineage>
        <taxon>Eukaryota</taxon>
        <taxon>Fungi</taxon>
        <taxon>Dikarya</taxon>
        <taxon>Basidiomycota</taxon>
        <taxon>Pucciniomycotina</taxon>
        <taxon>Pucciniomycetes</taxon>
        <taxon>Pucciniales</taxon>
        <taxon>Pucciniaceae</taxon>
        <taxon>Puccinia</taxon>
    </lineage>
</organism>
<evidence type="ECO:0000313" key="2">
    <source>
        <dbReference type="Proteomes" id="UP000037035"/>
    </source>
</evidence>
<protein>
    <submittedName>
        <fullName evidence="1">Phenylalanine ammonia-lyase</fullName>
    </submittedName>
</protein>
<comment type="caution">
    <text evidence="1">The sequence shown here is derived from an EMBL/GenBank/DDBJ whole genome shotgun (WGS) entry which is preliminary data.</text>
</comment>
<reference evidence="1 2" key="1">
    <citation type="submission" date="2015-08" db="EMBL/GenBank/DDBJ databases">
        <title>Next Generation Sequencing and Analysis of the Genome of Puccinia sorghi L Schw, the Causal Agent of Maize Common Rust.</title>
        <authorList>
            <person name="Rochi L."/>
            <person name="Burguener G."/>
            <person name="Darino M."/>
            <person name="Turjanski A."/>
            <person name="Kreff E."/>
            <person name="Dieguez M.J."/>
            <person name="Sacco F."/>
        </authorList>
    </citation>
    <scope>NUCLEOTIDE SEQUENCE [LARGE SCALE GENOMIC DNA]</scope>
    <source>
        <strain evidence="1 2">RO10H11247</strain>
    </source>
</reference>
<dbReference type="STRING" id="27349.A0A0L6UVU6"/>
<keyword evidence="2" id="KW-1185">Reference proteome</keyword>
<dbReference type="Proteomes" id="UP000037035">
    <property type="component" value="Unassembled WGS sequence"/>
</dbReference>
<dbReference type="EMBL" id="LAVV01008491">
    <property type="protein sequence ID" value="KNZ52653.1"/>
    <property type="molecule type" value="Genomic_DNA"/>
</dbReference>
<dbReference type="VEuPathDB" id="FungiDB:VP01_3490g4"/>
<dbReference type="Gene3D" id="1.20.200.10">
    <property type="entry name" value="Fumarase/aspartase (Central domain)"/>
    <property type="match status" value="1"/>
</dbReference>